<dbReference type="EMBL" id="UGSJ01000001">
    <property type="protein sequence ID" value="SUA92898.1"/>
    <property type="molecule type" value="Genomic_DNA"/>
</dbReference>
<evidence type="ECO:0000256" key="3">
    <source>
        <dbReference type="ARBA" id="ARBA00023163"/>
    </source>
</evidence>
<dbReference type="AlphaFoldDB" id="A0AAJ4ZGI6"/>
<organism evidence="7 8">
    <name type="scientific">Pandoraea pulmonicola</name>
    <dbReference type="NCBI Taxonomy" id="93221"/>
    <lineage>
        <taxon>Bacteria</taxon>
        <taxon>Pseudomonadati</taxon>
        <taxon>Pseudomonadota</taxon>
        <taxon>Betaproteobacteria</taxon>
        <taxon>Burkholderiales</taxon>
        <taxon>Burkholderiaceae</taxon>
        <taxon>Pandoraea</taxon>
    </lineage>
</organism>
<dbReference type="SUPFAM" id="SSF55781">
    <property type="entry name" value="GAF domain-like"/>
    <property type="match status" value="1"/>
</dbReference>
<dbReference type="InterPro" id="IPR014757">
    <property type="entry name" value="Tscrpt_reg_IclR_C"/>
</dbReference>
<dbReference type="InterPro" id="IPR050707">
    <property type="entry name" value="HTH_MetabolicPath_Reg"/>
</dbReference>
<dbReference type="SUPFAM" id="SSF46785">
    <property type="entry name" value="Winged helix' DNA-binding domain"/>
    <property type="match status" value="1"/>
</dbReference>
<evidence type="ECO:0000313" key="8">
    <source>
        <dbReference type="Proteomes" id="UP000254589"/>
    </source>
</evidence>
<dbReference type="InterPro" id="IPR005471">
    <property type="entry name" value="Tscrpt_reg_IclR_N"/>
</dbReference>
<dbReference type="PANTHER" id="PTHR30136:SF8">
    <property type="entry name" value="TRANSCRIPTIONAL REGULATORY PROTEIN"/>
    <property type="match status" value="1"/>
</dbReference>
<comment type="caution">
    <text evidence="7">The sequence shown here is derived from an EMBL/GenBank/DDBJ whole genome shotgun (WGS) entry which is preliminary data.</text>
</comment>
<dbReference type="Gene3D" id="3.30.450.40">
    <property type="match status" value="1"/>
</dbReference>
<feature type="region of interest" description="Disordered" evidence="4">
    <location>
        <begin position="1"/>
        <end position="73"/>
    </location>
</feature>
<name>A0AAJ4ZGI6_PANPU</name>
<evidence type="ECO:0000256" key="4">
    <source>
        <dbReference type="SAM" id="MobiDB-lite"/>
    </source>
</evidence>
<dbReference type="InterPro" id="IPR036388">
    <property type="entry name" value="WH-like_DNA-bd_sf"/>
</dbReference>
<dbReference type="PROSITE" id="PS51078">
    <property type="entry name" value="ICLR_ED"/>
    <property type="match status" value="1"/>
</dbReference>
<feature type="compositionally biased region" description="Low complexity" evidence="4">
    <location>
        <begin position="22"/>
        <end position="35"/>
    </location>
</feature>
<evidence type="ECO:0000256" key="2">
    <source>
        <dbReference type="ARBA" id="ARBA00023125"/>
    </source>
</evidence>
<reference evidence="7 8" key="1">
    <citation type="submission" date="2018-06" db="EMBL/GenBank/DDBJ databases">
        <authorList>
            <consortium name="Pathogen Informatics"/>
            <person name="Doyle S."/>
        </authorList>
    </citation>
    <scope>NUCLEOTIDE SEQUENCE [LARGE SCALE GENOMIC DNA]</scope>
    <source>
        <strain evidence="7 8">NCTC13159</strain>
    </source>
</reference>
<dbReference type="PROSITE" id="PS51077">
    <property type="entry name" value="HTH_ICLR"/>
    <property type="match status" value="1"/>
</dbReference>
<dbReference type="Proteomes" id="UP000254589">
    <property type="component" value="Unassembled WGS sequence"/>
</dbReference>
<dbReference type="InterPro" id="IPR029016">
    <property type="entry name" value="GAF-like_dom_sf"/>
</dbReference>
<dbReference type="GO" id="GO:0003700">
    <property type="term" value="F:DNA-binding transcription factor activity"/>
    <property type="evidence" value="ECO:0007669"/>
    <property type="project" value="TreeGrafter"/>
</dbReference>
<keyword evidence="2" id="KW-0238">DNA-binding</keyword>
<evidence type="ECO:0000256" key="1">
    <source>
        <dbReference type="ARBA" id="ARBA00023015"/>
    </source>
</evidence>
<sequence length="328" mass="34561">MSDDVDLRLKISPMTTTKRPTAGRTRSAAALSRTADGVGASGLDGLQDAENAGNVGTDNAEMPRERGRRQRVQSAETGMVVLKGLARLGGRASLTMLAQHVQQSPAKVHRYLMSLVEEGLVAQDADSQHYYLGLEAMLIGVAAMRQADPVRAAEPALVRLREAFDVTCFIAVMGNKGPTIVRFEEPGLPVTINVRIGSVMSVLWSAAGRVFLGLLDDPQVLAMAESELAHATPEHRAQLDPLDPIGTLRASVRAAQGASVRDTNLTGISALAAPVFNYDGRLVGVITALGATGGFDARMDGPIGEAVRREALAASHALGYRPPLPASA</sequence>
<dbReference type="Pfam" id="PF01614">
    <property type="entry name" value="IclR_C"/>
    <property type="match status" value="1"/>
</dbReference>
<protein>
    <submittedName>
        <fullName evidence="7">YiaKLMNOPQRS operon repressor</fullName>
    </submittedName>
</protein>
<feature type="domain" description="HTH iclR-type" evidence="5">
    <location>
        <begin position="72"/>
        <end position="134"/>
    </location>
</feature>
<gene>
    <name evidence="7" type="primary">yiaJ_3</name>
    <name evidence="7" type="ORF">NCTC13159_04443</name>
</gene>
<dbReference type="GO" id="GO:0003677">
    <property type="term" value="F:DNA binding"/>
    <property type="evidence" value="ECO:0007669"/>
    <property type="project" value="UniProtKB-KW"/>
</dbReference>
<dbReference type="Gene3D" id="1.10.10.10">
    <property type="entry name" value="Winged helix-like DNA-binding domain superfamily/Winged helix DNA-binding domain"/>
    <property type="match status" value="1"/>
</dbReference>
<evidence type="ECO:0000259" key="6">
    <source>
        <dbReference type="PROSITE" id="PS51078"/>
    </source>
</evidence>
<keyword evidence="3" id="KW-0804">Transcription</keyword>
<accession>A0AAJ4ZGI6</accession>
<dbReference type="PANTHER" id="PTHR30136">
    <property type="entry name" value="HELIX-TURN-HELIX TRANSCRIPTIONAL REGULATOR, ICLR FAMILY"/>
    <property type="match status" value="1"/>
</dbReference>
<evidence type="ECO:0000259" key="5">
    <source>
        <dbReference type="PROSITE" id="PS51077"/>
    </source>
</evidence>
<proteinExistence type="predicted"/>
<keyword evidence="1" id="KW-0805">Transcription regulation</keyword>
<dbReference type="SMART" id="SM00346">
    <property type="entry name" value="HTH_ICLR"/>
    <property type="match status" value="1"/>
</dbReference>
<dbReference type="InterPro" id="IPR036390">
    <property type="entry name" value="WH_DNA-bd_sf"/>
</dbReference>
<dbReference type="GO" id="GO:0045892">
    <property type="term" value="P:negative regulation of DNA-templated transcription"/>
    <property type="evidence" value="ECO:0007669"/>
    <property type="project" value="TreeGrafter"/>
</dbReference>
<dbReference type="Pfam" id="PF09339">
    <property type="entry name" value="HTH_IclR"/>
    <property type="match status" value="1"/>
</dbReference>
<feature type="domain" description="IclR-ED" evidence="6">
    <location>
        <begin position="135"/>
        <end position="320"/>
    </location>
</feature>
<evidence type="ECO:0000313" key="7">
    <source>
        <dbReference type="EMBL" id="SUA92898.1"/>
    </source>
</evidence>